<protein>
    <submittedName>
        <fullName evidence="3">Uncharacterized protein</fullName>
    </submittedName>
</protein>
<keyword evidence="2" id="KW-1133">Transmembrane helix</keyword>
<comment type="caution">
    <text evidence="3">The sequence shown here is derived from an EMBL/GenBank/DDBJ whole genome shotgun (WGS) entry which is preliminary data.</text>
</comment>
<organism evidence="3 4">
    <name type="scientific">Cryoendolithus antarcticus</name>
    <dbReference type="NCBI Taxonomy" id="1507870"/>
    <lineage>
        <taxon>Eukaryota</taxon>
        <taxon>Fungi</taxon>
        <taxon>Dikarya</taxon>
        <taxon>Ascomycota</taxon>
        <taxon>Pezizomycotina</taxon>
        <taxon>Dothideomycetes</taxon>
        <taxon>Dothideomycetidae</taxon>
        <taxon>Cladosporiales</taxon>
        <taxon>Cladosporiaceae</taxon>
        <taxon>Cryoendolithus</taxon>
    </lineage>
</organism>
<dbReference type="EMBL" id="NAJO01000031">
    <property type="protein sequence ID" value="OQO01240.1"/>
    <property type="molecule type" value="Genomic_DNA"/>
</dbReference>
<evidence type="ECO:0000313" key="3">
    <source>
        <dbReference type="EMBL" id="OQO01240.1"/>
    </source>
</evidence>
<proteinExistence type="predicted"/>
<dbReference type="OrthoDB" id="25896at2759"/>
<feature type="compositionally biased region" description="Polar residues" evidence="1">
    <location>
        <begin position="341"/>
        <end position="397"/>
    </location>
</feature>
<accession>A0A1V8SQA6</accession>
<feature type="transmembrane region" description="Helical" evidence="2">
    <location>
        <begin position="6"/>
        <end position="30"/>
    </location>
</feature>
<dbReference type="STRING" id="1507870.A0A1V8SQA6"/>
<evidence type="ECO:0000313" key="4">
    <source>
        <dbReference type="Proteomes" id="UP000192596"/>
    </source>
</evidence>
<gene>
    <name evidence="3" type="ORF">B0A48_12793</name>
</gene>
<evidence type="ECO:0000256" key="2">
    <source>
        <dbReference type="SAM" id="Phobius"/>
    </source>
</evidence>
<keyword evidence="2" id="KW-0812">Transmembrane</keyword>
<sequence>MSGLEVVAVVGCVAAVVSAFHGAAELTVIIRERRERRRRRRDRERDMEQAVQERMLHTSLVDGAMQIDQTGFARRQQFGYAFERGDSTATSELKDVVIRLQGEVIRALQIARDVENAALNMHKLHDASVSNRLEAIRSMDGLCYRITVAMEVPRSLDAEPDLQRFMSREPIPSPALLTLQRRGSDETLASFQTARMALPAAVSIPSTSAGPPVQNPRFMLSPPSGSLQRGGSIASLAPSFAWLVPQLRRNADDNATLRSFSMSDHSRPQTRIGGLDDGITQAMNDMSLYYPSGPSANLRSPAAQPVGASVPRLGRDRLDSVVAAQWGLDDLQYQHYGPMSASHNASNDGPGNAQVESSSSASPTLTLRTHDSGSTQQSFDRSNRSDSAPTIPTQDTLSMLPDRGGSYSTSLRPSMYTLTGPSSSSGSRSSAEHLMWSPEQDEVWSPLSEPTAHNRYHGFCRGAWQTRRSLEHGLQITAVPHNGQDIPHWQCTDCSFRSRIPNDPHMLLEQITLAPSGVRYRWLFLAKSHVYSQTSHIRPSDYTYACIICAAQSRTKSAHLNLDALMSHITAKHKPSMLTPEVLHRTKCIVGRLAGKEEDWDVNIYDTRSKSIGSGMGGMFITAVTGVGSESLGRQRYQ</sequence>
<dbReference type="AlphaFoldDB" id="A0A1V8SQA6"/>
<dbReference type="Proteomes" id="UP000192596">
    <property type="component" value="Unassembled WGS sequence"/>
</dbReference>
<keyword evidence="4" id="KW-1185">Reference proteome</keyword>
<feature type="region of interest" description="Disordered" evidence="1">
    <location>
        <begin position="339"/>
        <end position="433"/>
    </location>
</feature>
<reference evidence="4" key="1">
    <citation type="submission" date="2017-03" db="EMBL/GenBank/DDBJ databases">
        <title>Genomes of endolithic fungi from Antarctica.</title>
        <authorList>
            <person name="Coleine C."/>
            <person name="Masonjones S."/>
            <person name="Stajich J.E."/>
        </authorList>
    </citation>
    <scope>NUCLEOTIDE SEQUENCE [LARGE SCALE GENOMIC DNA]</scope>
    <source>
        <strain evidence="4">CCFEE 5527</strain>
    </source>
</reference>
<dbReference type="InParanoid" id="A0A1V8SQA6"/>
<keyword evidence="2" id="KW-0472">Membrane</keyword>
<name>A0A1V8SQA6_9PEZI</name>
<feature type="compositionally biased region" description="Polar residues" evidence="1">
    <location>
        <begin position="406"/>
        <end position="421"/>
    </location>
</feature>
<evidence type="ECO:0000256" key="1">
    <source>
        <dbReference type="SAM" id="MobiDB-lite"/>
    </source>
</evidence>